<protein>
    <submittedName>
        <fullName evidence="3">Uncharacterized protein</fullName>
    </submittedName>
</protein>
<name>G0MDJ3_CAEBE</name>
<dbReference type="InParanoid" id="G0MDJ3"/>
<gene>
    <name evidence="3" type="ORF">CAEBREN_04655</name>
</gene>
<keyword evidence="4" id="KW-1185">Reference proteome</keyword>
<sequence>MVSTAAPARRDCSIPYWILFGVLSFFTICLMLDIVRSFYLKRKKIAKKEKSEKKETTTTTDVGATGNQQ</sequence>
<keyword evidence="2" id="KW-1133">Transmembrane helix</keyword>
<proteinExistence type="predicted"/>
<feature type="transmembrane region" description="Helical" evidence="2">
    <location>
        <begin position="14"/>
        <end position="35"/>
    </location>
</feature>
<evidence type="ECO:0000313" key="4">
    <source>
        <dbReference type="Proteomes" id="UP000008068"/>
    </source>
</evidence>
<evidence type="ECO:0000313" key="3">
    <source>
        <dbReference type="EMBL" id="EGT49472.1"/>
    </source>
</evidence>
<evidence type="ECO:0000256" key="2">
    <source>
        <dbReference type="SAM" id="Phobius"/>
    </source>
</evidence>
<organism evidence="4">
    <name type="scientific">Caenorhabditis brenneri</name>
    <name type="common">Nematode worm</name>
    <dbReference type="NCBI Taxonomy" id="135651"/>
    <lineage>
        <taxon>Eukaryota</taxon>
        <taxon>Metazoa</taxon>
        <taxon>Ecdysozoa</taxon>
        <taxon>Nematoda</taxon>
        <taxon>Chromadorea</taxon>
        <taxon>Rhabditida</taxon>
        <taxon>Rhabditina</taxon>
        <taxon>Rhabditomorpha</taxon>
        <taxon>Rhabditoidea</taxon>
        <taxon>Rhabditidae</taxon>
        <taxon>Peloderinae</taxon>
        <taxon>Caenorhabditis</taxon>
    </lineage>
</organism>
<dbReference type="Proteomes" id="UP000008068">
    <property type="component" value="Unassembled WGS sequence"/>
</dbReference>
<accession>G0MDJ3</accession>
<feature type="region of interest" description="Disordered" evidence="1">
    <location>
        <begin position="46"/>
        <end position="69"/>
    </location>
</feature>
<keyword evidence="2" id="KW-0812">Transmembrane</keyword>
<dbReference type="AlphaFoldDB" id="G0MDJ3"/>
<keyword evidence="2" id="KW-0472">Membrane</keyword>
<evidence type="ECO:0000256" key="1">
    <source>
        <dbReference type="SAM" id="MobiDB-lite"/>
    </source>
</evidence>
<dbReference type="HOGENOM" id="CLU_2529462_0_0_1"/>
<reference evidence="4" key="1">
    <citation type="submission" date="2011-07" db="EMBL/GenBank/DDBJ databases">
        <authorList>
            <consortium name="Caenorhabditis brenneri Sequencing and Analysis Consortium"/>
            <person name="Wilson R.K."/>
        </authorList>
    </citation>
    <scope>NUCLEOTIDE SEQUENCE [LARGE SCALE GENOMIC DNA]</scope>
    <source>
        <strain evidence="4">PB2801</strain>
    </source>
</reference>
<dbReference type="EMBL" id="GL379790">
    <property type="protein sequence ID" value="EGT49472.1"/>
    <property type="molecule type" value="Genomic_DNA"/>
</dbReference>